<evidence type="ECO:0000256" key="2">
    <source>
        <dbReference type="ARBA" id="ARBA00022692"/>
    </source>
</evidence>
<dbReference type="InterPro" id="IPR006694">
    <property type="entry name" value="Fatty_acid_hydroxylase"/>
</dbReference>
<comment type="subcellular location">
    <subcellularLocation>
        <location evidence="1">Membrane</location>
    </subcellularLocation>
</comment>
<evidence type="ECO:0000259" key="6">
    <source>
        <dbReference type="Pfam" id="PF04116"/>
    </source>
</evidence>
<evidence type="ECO:0000313" key="7">
    <source>
        <dbReference type="Proteomes" id="UP001318040"/>
    </source>
</evidence>
<sequence>MEFIKLNDSDWLSRYYARKSVLQPVWDHLRLNYTDLLRSPLFPVVFNVAFYLFCCLCYMPCNLLGKRWAFVHRYKIQKNTQPTRTNFAKCFWLTAYNHCVLIFPAGAAQWYWRPPIPLPELAPNLGDLMMGVVGCLLLFDFQYFVWHMVHHKFRWLYKTFHAVHHEFMSPFSWSTQYLGCWELFVVGAWTTIDPVLLQCHLLTTWIFMAFHVYTSVEQHCGYDFPWSTRHWLPLGLFGGSLHHDMHHQKPMSNFAPHFSHMDKLFGTFSECVRIPEGEKPVQETHATVHSCDKSEFNLMQVFGKTGEEKKLA</sequence>
<accession>A0AAJ7T1N3</accession>
<keyword evidence="4 5" id="KW-0472">Membrane</keyword>
<dbReference type="InterPro" id="IPR050307">
    <property type="entry name" value="Sterol_Desaturase_Related"/>
</dbReference>
<dbReference type="AlphaFoldDB" id="A0AAJ7T1N3"/>
<feature type="transmembrane region" description="Helical" evidence="5">
    <location>
        <begin position="86"/>
        <end position="108"/>
    </location>
</feature>
<dbReference type="GeneID" id="116942060"/>
<evidence type="ECO:0000256" key="3">
    <source>
        <dbReference type="ARBA" id="ARBA00022989"/>
    </source>
</evidence>
<keyword evidence="7" id="KW-1185">Reference proteome</keyword>
<keyword evidence="2 5" id="KW-0812">Transmembrane</keyword>
<name>A0AAJ7T1N3_PETMA</name>
<dbReference type="RefSeq" id="XP_032809499.1">
    <property type="nucleotide sequence ID" value="XM_032953608.1"/>
</dbReference>
<evidence type="ECO:0000256" key="5">
    <source>
        <dbReference type="SAM" id="Phobius"/>
    </source>
</evidence>
<dbReference type="GO" id="GO:0005506">
    <property type="term" value="F:iron ion binding"/>
    <property type="evidence" value="ECO:0007669"/>
    <property type="project" value="InterPro"/>
</dbReference>
<reference evidence="8" key="1">
    <citation type="submission" date="2025-08" db="UniProtKB">
        <authorList>
            <consortium name="RefSeq"/>
        </authorList>
    </citation>
    <scope>IDENTIFICATION</scope>
    <source>
        <tissue evidence="8">Sperm</tissue>
    </source>
</reference>
<evidence type="ECO:0000256" key="1">
    <source>
        <dbReference type="ARBA" id="ARBA00004370"/>
    </source>
</evidence>
<protein>
    <submittedName>
        <fullName evidence="8">Cholesterol 25-hydroxylase-like protein 1, member 2</fullName>
    </submittedName>
</protein>
<organism evidence="7 8">
    <name type="scientific">Petromyzon marinus</name>
    <name type="common">Sea lamprey</name>
    <dbReference type="NCBI Taxonomy" id="7757"/>
    <lineage>
        <taxon>Eukaryota</taxon>
        <taxon>Metazoa</taxon>
        <taxon>Chordata</taxon>
        <taxon>Craniata</taxon>
        <taxon>Vertebrata</taxon>
        <taxon>Cyclostomata</taxon>
        <taxon>Hyperoartia</taxon>
        <taxon>Petromyzontiformes</taxon>
        <taxon>Petromyzontidae</taxon>
        <taxon>Petromyzon</taxon>
    </lineage>
</organism>
<dbReference type="Pfam" id="PF04116">
    <property type="entry name" value="FA_hydroxylase"/>
    <property type="match status" value="1"/>
</dbReference>
<feature type="transmembrane region" description="Helical" evidence="5">
    <location>
        <begin position="128"/>
        <end position="146"/>
    </location>
</feature>
<proteinExistence type="predicted"/>
<dbReference type="PANTHER" id="PTHR11863">
    <property type="entry name" value="STEROL DESATURASE"/>
    <property type="match status" value="1"/>
</dbReference>
<evidence type="ECO:0000256" key="4">
    <source>
        <dbReference type="ARBA" id="ARBA00023136"/>
    </source>
</evidence>
<dbReference type="GO" id="GO:0016020">
    <property type="term" value="C:membrane"/>
    <property type="evidence" value="ECO:0007669"/>
    <property type="project" value="UniProtKB-SubCell"/>
</dbReference>
<dbReference type="KEGG" id="pmrn:116942060"/>
<gene>
    <name evidence="8" type="primary">LOC116942060</name>
</gene>
<feature type="transmembrane region" description="Helical" evidence="5">
    <location>
        <begin position="41"/>
        <end position="65"/>
    </location>
</feature>
<dbReference type="Proteomes" id="UP001318040">
    <property type="component" value="Chromosome 13"/>
</dbReference>
<keyword evidence="3 5" id="KW-1133">Transmembrane helix</keyword>
<feature type="domain" description="Fatty acid hydroxylase" evidence="6">
    <location>
        <begin position="133"/>
        <end position="267"/>
    </location>
</feature>
<evidence type="ECO:0000313" key="8">
    <source>
        <dbReference type="RefSeq" id="XP_032809499.1"/>
    </source>
</evidence>
<dbReference type="GO" id="GO:0008610">
    <property type="term" value="P:lipid biosynthetic process"/>
    <property type="evidence" value="ECO:0007669"/>
    <property type="project" value="InterPro"/>
</dbReference>
<dbReference type="GO" id="GO:0016491">
    <property type="term" value="F:oxidoreductase activity"/>
    <property type="evidence" value="ECO:0007669"/>
    <property type="project" value="InterPro"/>
</dbReference>